<dbReference type="Proteomes" id="UP000799438">
    <property type="component" value="Unassembled WGS sequence"/>
</dbReference>
<evidence type="ECO:0000256" key="1">
    <source>
        <dbReference type="SAM" id="MobiDB-lite"/>
    </source>
</evidence>
<dbReference type="EMBL" id="ML995490">
    <property type="protein sequence ID" value="KAF2140268.1"/>
    <property type="molecule type" value="Genomic_DNA"/>
</dbReference>
<evidence type="ECO:0000313" key="2">
    <source>
        <dbReference type="EMBL" id="KAF2140268.1"/>
    </source>
</evidence>
<gene>
    <name evidence="2" type="ORF">K452DRAFT_53585</name>
</gene>
<feature type="region of interest" description="Disordered" evidence="1">
    <location>
        <begin position="80"/>
        <end position="137"/>
    </location>
</feature>
<sequence length="157" mass="16691">MGSTRNRRSVVAHGIHTVTDHSIFRKQVASTDLTESSLLRSFTFRVKATGVLTPGSHSHLAASAETWRLGGRRLSEQKAAKSDAFAAYQPPTAPSLSEARGQEWGTFGTPSNKLQRSKPAVPLEGTTSELEGQPASAPGMGSMMQLAACLGCACFCR</sequence>
<dbReference type="AlphaFoldDB" id="A0A6A6B9M8"/>
<proteinExistence type="predicted"/>
<dbReference type="RefSeq" id="XP_033395981.1">
    <property type="nucleotide sequence ID" value="XM_033546812.1"/>
</dbReference>
<accession>A0A6A6B9M8</accession>
<keyword evidence="3" id="KW-1185">Reference proteome</keyword>
<protein>
    <submittedName>
        <fullName evidence="2">Uncharacterized protein</fullName>
    </submittedName>
</protein>
<dbReference type="GeneID" id="54304319"/>
<organism evidence="2 3">
    <name type="scientific">Aplosporella prunicola CBS 121167</name>
    <dbReference type="NCBI Taxonomy" id="1176127"/>
    <lineage>
        <taxon>Eukaryota</taxon>
        <taxon>Fungi</taxon>
        <taxon>Dikarya</taxon>
        <taxon>Ascomycota</taxon>
        <taxon>Pezizomycotina</taxon>
        <taxon>Dothideomycetes</taxon>
        <taxon>Dothideomycetes incertae sedis</taxon>
        <taxon>Botryosphaeriales</taxon>
        <taxon>Aplosporellaceae</taxon>
        <taxon>Aplosporella</taxon>
    </lineage>
</organism>
<reference evidence="2" key="1">
    <citation type="journal article" date="2020" name="Stud. Mycol.">
        <title>101 Dothideomycetes genomes: a test case for predicting lifestyles and emergence of pathogens.</title>
        <authorList>
            <person name="Haridas S."/>
            <person name="Albert R."/>
            <person name="Binder M."/>
            <person name="Bloem J."/>
            <person name="Labutti K."/>
            <person name="Salamov A."/>
            <person name="Andreopoulos B."/>
            <person name="Baker S."/>
            <person name="Barry K."/>
            <person name="Bills G."/>
            <person name="Bluhm B."/>
            <person name="Cannon C."/>
            <person name="Castanera R."/>
            <person name="Culley D."/>
            <person name="Daum C."/>
            <person name="Ezra D."/>
            <person name="Gonzalez J."/>
            <person name="Henrissat B."/>
            <person name="Kuo A."/>
            <person name="Liang C."/>
            <person name="Lipzen A."/>
            <person name="Lutzoni F."/>
            <person name="Magnuson J."/>
            <person name="Mondo S."/>
            <person name="Nolan M."/>
            <person name="Ohm R."/>
            <person name="Pangilinan J."/>
            <person name="Park H.-J."/>
            <person name="Ramirez L."/>
            <person name="Alfaro M."/>
            <person name="Sun H."/>
            <person name="Tritt A."/>
            <person name="Yoshinaga Y."/>
            <person name="Zwiers L.-H."/>
            <person name="Turgeon B."/>
            <person name="Goodwin S."/>
            <person name="Spatafora J."/>
            <person name="Crous P."/>
            <person name="Grigoriev I."/>
        </authorList>
    </citation>
    <scope>NUCLEOTIDE SEQUENCE</scope>
    <source>
        <strain evidence="2">CBS 121167</strain>
    </source>
</reference>
<name>A0A6A6B9M8_9PEZI</name>
<evidence type="ECO:0000313" key="3">
    <source>
        <dbReference type="Proteomes" id="UP000799438"/>
    </source>
</evidence>